<evidence type="ECO:0000259" key="2">
    <source>
        <dbReference type="Pfam" id="PF04892"/>
    </source>
</evidence>
<keyword evidence="4" id="KW-1185">Reference proteome</keyword>
<reference evidence="3 4" key="1">
    <citation type="submission" date="2021-11" db="EMBL/GenBank/DDBJ databases">
        <title>Genome sequence.</title>
        <authorList>
            <person name="Sun Q."/>
        </authorList>
    </citation>
    <scope>NUCLEOTIDE SEQUENCE [LARGE SCALE GENOMIC DNA]</scope>
    <source>
        <strain evidence="3 4">KCTC 12005</strain>
    </source>
</reference>
<feature type="transmembrane region" description="Helical" evidence="1">
    <location>
        <begin position="229"/>
        <end position="247"/>
    </location>
</feature>
<evidence type="ECO:0000256" key="1">
    <source>
        <dbReference type="SAM" id="Phobius"/>
    </source>
</evidence>
<comment type="caution">
    <text evidence="3">The sequence shown here is derived from an EMBL/GenBank/DDBJ whole genome shotgun (WGS) entry which is preliminary data.</text>
</comment>
<name>A0AAW4XU63_9BURK</name>
<sequence>MPDSSPALHTLQEPAPAGEHRTIAWPLVPVYVALIVFASLFPFSGWRTQGISPAEFLLARIPPPYWTWFDVWINVAGYAPLGLLLSLGWWRHGWVRTGWFWALCVGSLLSLSMEFLQIFLPLRVSSNMDWLLNSIGTLLGALAVPLLAWLGILRRWRDVRGRWFDADARGAIVLLMLWPLALLFPAAQPFGLGQVFDRLEMWLVDILENSAFEHWMPNFMQATEPLSPIGQLMAVLLGLLIPCWLAFSVMGSVTRRMAMVALVVLSGIAVSALSSSLSYGPAYAWDWLDQTTRLGIALAVSLALLQVGLPRRYCVLLLLMGLMIDVNLLNQSPPSPYYADALQSWEQGRFIRFFGLGQWLSWLWPFAVIAYVLLRLGRLPAVVVARRRQRLSQRAAANPPPEQA</sequence>
<dbReference type="RefSeq" id="WP_230773271.1">
    <property type="nucleotide sequence ID" value="NZ_JAJNCT010000009.1"/>
</dbReference>
<dbReference type="AlphaFoldDB" id="A0AAW4XU63"/>
<feature type="transmembrane region" description="Helical" evidence="1">
    <location>
        <begin position="362"/>
        <end position="385"/>
    </location>
</feature>
<feature type="transmembrane region" description="Helical" evidence="1">
    <location>
        <begin position="130"/>
        <end position="150"/>
    </location>
</feature>
<keyword evidence="1" id="KW-1133">Transmembrane helix</keyword>
<feature type="transmembrane region" description="Helical" evidence="1">
    <location>
        <begin position="171"/>
        <end position="192"/>
    </location>
</feature>
<feature type="transmembrane region" description="Helical" evidence="1">
    <location>
        <begin position="259"/>
        <end position="279"/>
    </location>
</feature>
<accession>A0AAW4XU63</accession>
<protein>
    <submittedName>
        <fullName evidence="3">VanZ family protein</fullName>
    </submittedName>
</protein>
<keyword evidence="1" id="KW-0812">Transmembrane</keyword>
<dbReference type="InterPro" id="IPR006976">
    <property type="entry name" value="VanZ-like"/>
</dbReference>
<dbReference type="EMBL" id="JAJNCT010000009">
    <property type="protein sequence ID" value="MCD2165065.1"/>
    <property type="molecule type" value="Genomic_DNA"/>
</dbReference>
<dbReference type="NCBIfam" id="NF037970">
    <property type="entry name" value="vanZ_1"/>
    <property type="match status" value="1"/>
</dbReference>
<dbReference type="Pfam" id="PF04892">
    <property type="entry name" value="VanZ"/>
    <property type="match status" value="1"/>
</dbReference>
<feature type="transmembrane region" description="Helical" evidence="1">
    <location>
        <begin position="99"/>
        <end position="118"/>
    </location>
</feature>
<feature type="domain" description="VanZ-like" evidence="2">
    <location>
        <begin position="40"/>
        <end position="146"/>
    </location>
</feature>
<dbReference type="Proteomes" id="UP001199260">
    <property type="component" value="Unassembled WGS sequence"/>
</dbReference>
<feature type="transmembrane region" description="Helical" evidence="1">
    <location>
        <begin position="65"/>
        <end position="87"/>
    </location>
</feature>
<keyword evidence="1" id="KW-0472">Membrane</keyword>
<gene>
    <name evidence="3" type="ORF">LPW39_07970</name>
</gene>
<organism evidence="3 4">
    <name type="scientific">Comamonas koreensis</name>
    <dbReference type="NCBI Taxonomy" id="160825"/>
    <lineage>
        <taxon>Bacteria</taxon>
        <taxon>Pseudomonadati</taxon>
        <taxon>Pseudomonadota</taxon>
        <taxon>Betaproteobacteria</taxon>
        <taxon>Burkholderiales</taxon>
        <taxon>Comamonadaceae</taxon>
        <taxon>Comamonas</taxon>
    </lineage>
</organism>
<feature type="transmembrane region" description="Helical" evidence="1">
    <location>
        <begin position="23"/>
        <end position="45"/>
    </location>
</feature>
<evidence type="ECO:0000313" key="3">
    <source>
        <dbReference type="EMBL" id="MCD2165065.1"/>
    </source>
</evidence>
<proteinExistence type="predicted"/>
<evidence type="ECO:0000313" key="4">
    <source>
        <dbReference type="Proteomes" id="UP001199260"/>
    </source>
</evidence>